<proteinExistence type="predicted"/>
<dbReference type="Gene3D" id="3.30.40.10">
    <property type="entry name" value="Zinc/RING finger domain, C3HC4 (zinc finger)"/>
    <property type="match status" value="1"/>
</dbReference>
<dbReference type="Pfam" id="PF01363">
    <property type="entry name" value="FYVE"/>
    <property type="match status" value="1"/>
</dbReference>
<feature type="region of interest" description="Disordered" evidence="9">
    <location>
        <begin position="668"/>
        <end position="703"/>
    </location>
</feature>
<dbReference type="CDD" id="cd13237">
    <property type="entry name" value="PH2_FGD5_FGD6"/>
    <property type="match status" value="1"/>
</dbReference>
<dbReference type="PANTHER" id="PTHR12673:SF13">
    <property type="entry name" value="FYVE, RHOGEF AND PH DOMAIN-CONTAINING PROTEIN 5"/>
    <property type="match status" value="1"/>
</dbReference>
<dbReference type="GO" id="GO:0008270">
    <property type="term" value="F:zinc ion binding"/>
    <property type="evidence" value="ECO:0007669"/>
    <property type="project" value="UniProtKB-KW"/>
</dbReference>
<dbReference type="InterPro" id="IPR000219">
    <property type="entry name" value="DH_dom"/>
</dbReference>
<feature type="domain" description="FYVE-type" evidence="12">
    <location>
        <begin position="1334"/>
        <end position="1393"/>
    </location>
</feature>
<reference evidence="13" key="2">
    <citation type="submission" date="2025-09" db="UniProtKB">
        <authorList>
            <consortium name="Ensembl"/>
        </authorList>
    </citation>
    <scope>IDENTIFICATION</scope>
</reference>
<evidence type="ECO:0000256" key="6">
    <source>
        <dbReference type="ARBA" id="ARBA00022833"/>
    </source>
</evidence>
<evidence type="ECO:0000256" key="8">
    <source>
        <dbReference type="PROSITE-ProRule" id="PRU00091"/>
    </source>
</evidence>
<evidence type="ECO:0000313" key="14">
    <source>
        <dbReference type="Proteomes" id="UP000694383"/>
    </source>
</evidence>
<keyword evidence="4" id="KW-0479">Metal-binding</keyword>
<dbReference type="Pfam" id="PF00621">
    <property type="entry name" value="RhoGEF"/>
    <property type="match status" value="1"/>
</dbReference>
<feature type="region of interest" description="Disordered" evidence="9">
    <location>
        <begin position="623"/>
        <end position="644"/>
    </location>
</feature>
<dbReference type="Gene3D" id="2.30.29.30">
    <property type="entry name" value="Pleckstrin-homology domain (PH domain)/Phosphotyrosine-binding domain (PTB)"/>
    <property type="match status" value="2"/>
</dbReference>
<feature type="compositionally biased region" description="Low complexity" evidence="9">
    <location>
        <begin position="683"/>
        <end position="703"/>
    </location>
</feature>
<feature type="domain" description="PH" evidence="10">
    <location>
        <begin position="1447"/>
        <end position="1545"/>
    </location>
</feature>
<evidence type="ECO:0000259" key="10">
    <source>
        <dbReference type="PROSITE" id="PS50003"/>
    </source>
</evidence>
<feature type="region of interest" description="Disordered" evidence="9">
    <location>
        <begin position="902"/>
        <end position="987"/>
    </location>
</feature>
<feature type="compositionally biased region" description="Basic and acidic residues" evidence="9">
    <location>
        <begin position="956"/>
        <end position="972"/>
    </location>
</feature>
<dbReference type="InterPro" id="IPR051092">
    <property type="entry name" value="FYVE_RhoGEF_PH"/>
</dbReference>
<dbReference type="SUPFAM" id="SSF48065">
    <property type="entry name" value="DBL homology domain (DH-domain)"/>
    <property type="match status" value="1"/>
</dbReference>
<feature type="compositionally biased region" description="Polar residues" evidence="9">
    <location>
        <begin position="630"/>
        <end position="639"/>
    </location>
</feature>
<dbReference type="PROSITE" id="PS50010">
    <property type="entry name" value="DH_2"/>
    <property type="match status" value="1"/>
</dbReference>
<feature type="region of interest" description="Disordered" evidence="9">
    <location>
        <begin position="595"/>
        <end position="614"/>
    </location>
</feature>
<dbReference type="Ensembl" id="ENSOSIT00000030214.1">
    <property type="protein sequence ID" value="ENSOSIP00000028670.1"/>
    <property type="gene ID" value="ENSOSIG00000014917.1"/>
</dbReference>
<dbReference type="Proteomes" id="UP000694383">
    <property type="component" value="Unplaced"/>
</dbReference>
<evidence type="ECO:0000313" key="13">
    <source>
        <dbReference type="Ensembl" id="ENSOSIP00000028670.1"/>
    </source>
</evidence>
<dbReference type="PROSITE" id="PS50003">
    <property type="entry name" value="PH_DOMAIN"/>
    <property type="match status" value="2"/>
</dbReference>
<evidence type="ECO:0000256" key="2">
    <source>
        <dbReference type="ARBA" id="ARBA00022490"/>
    </source>
</evidence>
<dbReference type="GO" id="GO:0005737">
    <property type="term" value="C:cytoplasm"/>
    <property type="evidence" value="ECO:0007669"/>
    <property type="project" value="TreeGrafter"/>
</dbReference>
<feature type="compositionally biased region" description="Polar residues" evidence="9">
    <location>
        <begin position="595"/>
        <end position="610"/>
    </location>
</feature>
<keyword evidence="7" id="KW-0206">Cytoskeleton</keyword>
<dbReference type="InterPro" id="IPR001849">
    <property type="entry name" value="PH_domain"/>
</dbReference>
<evidence type="ECO:0008006" key="15">
    <source>
        <dbReference type="Google" id="ProtNLM"/>
    </source>
</evidence>
<dbReference type="SMART" id="SM00233">
    <property type="entry name" value="PH"/>
    <property type="match status" value="2"/>
</dbReference>
<evidence type="ECO:0000256" key="3">
    <source>
        <dbReference type="ARBA" id="ARBA00022658"/>
    </source>
</evidence>
<dbReference type="InterPro" id="IPR011993">
    <property type="entry name" value="PH-like_dom_sf"/>
</dbReference>
<keyword evidence="2" id="KW-0963">Cytoplasm</keyword>
<feature type="domain" description="PH" evidence="10">
    <location>
        <begin position="1207"/>
        <end position="1301"/>
    </location>
</feature>
<keyword evidence="5 8" id="KW-0863">Zinc-finger</keyword>
<evidence type="ECO:0000256" key="4">
    <source>
        <dbReference type="ARBA" id="ARBA00022723"/>
    </source>
</evidence>
<dbReference type="InterPro" id="IPR017455">
    <property type="entry name" value="Znf_FYVE-rel"/>
</dbReference>
<dbReference type="Pfam" id="PF00169">
    <property type="entry name" value="PH"/>
    <property type="match status" value="2"/>
</dbReference>
<dbReference type="InterPro" id="IPR035899">
    <property type="entry name" value="DBL_dom_sf"/>
</dbReference>
<feature type="domain" description="DH" evidence="11">
    <location>
        <begin position="991"/>
        <end position="1178"/>
    </location>
</feature>
<keyword evidence="14" id="KW-1185">Reference proteome</keyword>
<evidence type="ECO:0000259" key="12">
    <source>
        <dbReference type="PROSITE" id="PS50178"/>
    </source>
</evidence>
<dbReference type="GO" id="GO:0005085">
    <property type="term" value="F:guanyl-nucleotide exchange factor activity"/>
    <property type="evidence" value="ECO:0007669"/>
    <property type="project" value="UniProtKB-KW"/>
</dbReference>
<dbReference type="GO" id="GO:0005856">
    <property type="term" value="C:cytoskeleton"/>
    <property type="evidence" value="ECO:0007669"/>
    <property type="project" value="UniProtKB-SubCell"/>
</dbReference>
<accession>A0A8C7YKX5</accession>
<reference evidence="13" key="1">
    <citation type="submission" date="2025-08" db="UniProtKB">
        <authorList>
            <consortium name="Ensembl"/>
        </authorList>
    </citation>
    <scope>IDENTIFICATION</scope>
</reference>
<dbReference type="SUPFAM" id="SSF50729">
    <property type="entry name" value="PH domain-like"/>
    <property type="match status" value="2"/>
</dbReference>
<sequence>MMGVFQSFNLIKYVSPQQLPSNLQTYTKACVIADRIPQQQRQDPAGSCFSAQIWFPVACVLCARGCAAGDQLSSGGQSRSAGVAAGILLSHASPGAARWTCVCGGDAGDGRCSKMNADCTKPSVAPKPRIVCHDNLKPPSSPASTRRLKPSIAPKPKASVLLNGNQESIRNGIVPFSHDDVDGRHDKRSCERIIDTSSSKKVLKAGIFRSPLTHLVTVTKVPQDEDVTEEEKEEDNLLQEIIKEWRLSDNALTDEADSLETLWLSEARLTADSEETEGTIDTKAEEDADAEAFDAGEALADTEGLSVEDLSVGSAEEEACQHPCKDPEEKQRWLQLRESGGSAEGLSRLDHRHLVEDNIGNVDAECVIEENEEELGHDCSFTCTILKLRCGQKTKEKVQGQQETCSNDFRGDDHRQVCGTVIESGGDHEAFYISTEDNMSRELRPEDELTENSFSTLNSSLVLNGKCEETAENEKKDYLGFGDRGKHGVRTAQKKLFDQSEDAKFDVFGNKLNNLGCRPSFRQKSVLTEAGTLLTSSLSESQLLSSNISVFEDKDAHSAPFLDETTDMELDSNERLYEGFGSLAQTVFPFTSKATGIPSPSLSQRNTNPMGDTGALLFQKSYKSGLRPPSKSSSPMLNSTRHKGLTKPNYLSLYSRSLSLEGQDAHLHVHRDGSPRQRGALYSSDSFSRSSPQSSSALSTPTSLVDIPPPFELAYITKKPITKSSPSLLTVGDSTEKHRKKKSSIKRFLMLKFGWKTENKHTTEEKKPSADSSHRCSSRLLEFDRHSLSGSPKFNSRPPSKPLVSPEPASSFLFYQESRRKGNSVAFLNRSVVRVESFEDRSRVPFTPLPLTKPRSISFPNADTSDYENVPPINSDYENVQVPHWRAARMAPRADFFERPFRGSSSANETDGYVDMSSLPGFEKKTQSAKQESESTYTDEYMCPVVAGSKMDPVSDDQRDLVGEEDQGRTSGEDDGGMDNNYDRQPDGQSRAFYVVMDLVETERVHVNSLKMLQEDFRDAVGLAVGDEGQPVLDDGRLGEILNELPDVYTLHRKILSELEYRIRHWEEWQRIADIFLSRKAEFLVFTTYIGHYDRSMSLLENSCQTSPAFAAIVQKFEEQSSAVSLKQQLLQVIVRVARYRMLLTDYLNNLSPDSREYEDTQAAVGIVSDIADQINDNIKHGENLLRLINIAHSVHGQRDLLHPDRVFVKEGTLMKVSRKSRQPRHLFLMNDVLLYTYPQQNGKYRLKNTLSLTGLKVSKPTIDNAPNALKIEGTDISIILSASSFLEREDWFYTLNRTVTEHTRGSAFNSCSGESRDGLKLLLGEKAPTLVPVSQVMMCMNCTADFSLTLRRHHCHGCGRIVCRSCSRNRYPLKYMKDRMAKVCDHCYSELKKRGGEICELSGSSSPRMHRLSRPLSTVFHNIHPHNIWRNRKGIISFTQVTVSEEGSISGTLQRSKKSKKNWKRLWFLLKDKVLYTYRAQEERIASESLPLLGFTVKLSDKHAGEEETNVFQLYHKDTLFYSFKAEDNFTAQRWVNAMEEATNL</sequence>
<keyword evidence="6" id="KW-0862">Zinc</keyword>
<name>A0A8C7YKX5_9TELE</name>
<evidence type="ECO:0000256" key="1">
    <source>
        <dbReference type="ARBA" id="ARBA00004245"/>
    </source>
</evidence>
<dbReference type="InterPro" id="IPR000306">
    <property type="entry name" value="Znf_FYVE"/>
</dbReference>
<dbReference type="SMART" id="SM00064">
    <property type="entry name" value="FYVE"/>
    <property type="match status" value="1"/>
</dbReference>
<evidence type="ECO:0000256" key="5">
    <source>
        <dbReference type="ARBA" id="ARBA00022771"/>
    </source>
</evidence>
<comment type="subcellular location">
    <subcellularLocation>
        <location evidence="1">Cytoplasm</location>
        <location evidence="1">Cytoskeleton</location>
    </subcellularLocation>
</comment>
<evidence type="ECO:0000256" key="7">
    <source>
        <dbReference type="ARBA" id="ARBA00023212"/>
    </source>
</evidence>
<dbReference type="CDD" id="cd00160">
    <property type="entry name" value="RhoGEF"/>
    <property type="match status" value="1"/>
</dbReference>
<organism evidence="13 14">
    <name type="scientific">Oryzias sinensis</name>
    <name type="common">Chinese medaka</name>
    <dbReference type="NCBI Taxonomy" id="183150"/>
    <lineage>
        <taxon>Eukaryota</taxon>
        <taxon>Metazoa</taxon>
        <taxon>Chordata</taxon>
        <taxon>Craniata</taxon>
        <taxon>Vertebrata</taxon>
        <taxon>Euteleostomi</taxon>
        <taxon>Actinopterygii</taxon>
        <taxon>Neopterygii</taxon>
        <taxon>Teleostei</taxon>
        <taxon>Neoteleostei</taxon>
        <taxon>Acanthomorphata</taxon>
        <taxon>Ovalentaria</taxon>
        <taxon>Atherinomorphae</taxon>
        <taxon>Beloniformes</taxon>
        <taxon>Adrianichthyidae</taxon>
        <taxon>Oryziinae</taxon>
        <taxon>Oryzias</taxon>
    </lineage>
</organism>
<evidence type="ECO:0000259" key="11">
    <source>
        <dbReference type="PROSITE" id="PS50010"/>
    </source>
</evidence>
<dbReference type="PANTHER" id="PTHR12673">
    <property type="entry name" value="FACIOGENITAL DYSPLASIA PROTEIN"/>
    <property type="match status" value="1"/>
</dbReference>
<protein>
    <recommendedName>
        <fullName evidence="15">FYVE, RhoGEF and PH domain-containing protein 5</fullName>
    </recommendedName>
</protein>
<dbReference type="GeneTree" id="ENSGT00940000157922"/>
<dbReference type="PROSITE" id="PS50178">
    <property type="entry name" value="ZF_FYVE"/>
    <property type="match status" value="1"/>
</dbReference>
<dbReference type="InterPro" id="IPR013083">
    <property type="entry name" value="Znf_RING/FYVE/PHD"/>
</dbReference>
<keyword evidence="3" id="KW-0344">Guanine-nucleotide releasing factor</keyword>
<feature type="compositionally biased region" description="Polar residues" evidence="9">
    <location>
        <begin position="928"/>
        <end position="938"/>
    </location>
</feature>
<evidence type="ECO:0000256" key="9">
    <source>
        <dbReference type="SAM" id="MobiDB-lite"/>
    </source>
</evidence>
<dbReference type="SMART" id="SM00325">
    <property type="entry name" value="RhoGEF"/>
    <property type="match status" value="1"/>
</dbReference>
<dbReference type="Gene3D" id="1.20.900.10">
    <property type="entry name" value="Dbl homology (DH) domain"/>
    <property type="match status" value="1"/>
</dbReference>